<keyword evidence="1" id="KW-0472">Membrane</keyword>
<reference evidence="2" key="1">
    <citation type="submission" date="2014-09" db="EMBL/GenBank/DDBJ databases">
        <authorList>
            <person name="Magalhaes I.L.F."/>
            <person name="Oliveira U."/>
            <person name="Santos F.R."/>
            <person name="Vidigal T.H.D.A."/>
            <person name="Brescovit A.D."/>
            <person name="Santos A.J."/>
        </authorList>
    </citation>
    <scope>NUCLEOTIDE SEQUENCE</scope>
    <source>
        <tissue evidence="2">Shoot tissue taken approximately 20 cm above the soil surface</tissue>
    </source>
</reference>
<proteinExistence type="predicted"/>
<feature type="transmembrane region" description="Helical" evidence="1">
    <location>
        <begin position="31"/>
        <end position="53"/>
    </location>
</feature>
<name>A0A0A9DIG5_ARUDO</name>
<protein>
    <submittedName>
        <fullName evidence="2">Uncharacterized protein</fullName>
    </submittedName>
</protein>
<dbReference type="AlphaFoldDB" id="A0A0A9DIG5"/>
<keyword evidence="1" id="KW-0812">Transmembrane</keyword>
<reference evidence="2" key="2">
    <citation type="journal article" date="2015" name="Data Brief">
        <title>Shoot transcriptome of the giant reed, Arundo donax.</title>
        <authorList>
            <person name="Barrero R.A."/>
            <person name="Guerrero F.D."/>
            <person name="Moolhuijzen P."/>
            <person name="Goolsby J.A."/>
            <person name="Tidwell J."/>
            <person name="Bellgard S.E."/>
            <person name="Bellgard M.I."/>
        </authorList>
    </citation>
    <scope>NUCLEOTIDE SEQUENCE</scope>
    <source>
        <tissue evidence="2">Shoot tissue taken approximately 20 cm above the soil surface</tissue>
    </source>
</reference>
<accession>A0A0A9DIG5</accession>
<sequence>MLQWSCGPRSQGFRVDDPRTKLGAKGTEPKLLGSTWLIGTSIIYIYIYIYIYIHVLNWRHQEVYPLLYYTFVRCHPGFGCDYYDLEFIVIVQWIIKFFSYLLLSQDLCINVEPMVSAIATLC</sequence>
<keyword evidence="1" id="KW-1133">Transmembrane helix</keyword>
<evidence type="ECO:0000256" key="1">
    <source>
        <dbReference type="SAM" id="Phobius"/>
    </source>
</evidence>
<organism evidence="2">
    <name type="scientific">Arundo donax</name>
    <name type="common">Giant reed</name>
    <name type="synonym">Donax arundinaceus</name>
    <dbReference type="NCBI Taxonomy" id="35708"/>
    <lineage>
        <taxon>Eukaryota</taxon>
        <taxon>Viridiplantae</taxon>
        <taxon>Streptophyta</taxon>
        <taxon>Embryophyta</taxon>
        <taxon>Tracheophyta</taxon>
        <taxon>Spermatophyta</taxon>
        <taxon>Magnoliopsida</taxon>
        <taxon>Liliopsida</taxon>
        <taxon>Poales</taxon>
        <taxon>Poaceae</taxon>
        <taxon>PACMAD clade</taxon>
        <taxon>Arundinoideae</taxon>
        <taxon>Arundineae</taxon>
        <taxon>Arundo</taxon>
    </lineage>
</organism>
<evidence type="ECO:0000313" key="2">
    <source>
        <dbReference type="EMBL" id="JAD88389.1"/>
    </source>
</evidence>
<dbReference type="EMBL" id="GBRH01209506">
    <property type="protein sequence ID" value="JAD88389.1"/>
    <property type="molecule type" value="Transcribed_RNA"/>
</dbReference>